<organism evidence="1 2">
    <name type="scientific">Aeromonas jandaei</name>
    <dbReference type="NCBI Taxonomy" id="650"/>
    <lineage>
        <taxon>Bacteria</taxon>
        <taxon>Pseudomonadati</taxon>
        <taxon>Pseudomonadota</taxon>
        <taxon>Gammaproteobacteria</taxon>
        <taxon>Aeromonadales</taxon>
        <taxon>Aeromonadaceae</taxon>
        <taxon>Aeromonas</taxon>
    </lineage>
</organism>
<protein>
    <submittedName>
        <fullName evidence="1">DUF945 family protein</fullName>
    </submittedName>
</protein>
<evidence type="ECO:0000313" key="2">
    <source>
        <dbReference type="Proteomes" id="UP000595481"/>
    </source>
</evidence>
<gene>
    <name evidence="1" type="ORF">I6H43_18195</name>
</gene>
<accession>A0A7T4A8V5</accession>
<dbReference type="EMBL" id="CP066092">
    <property type="protein sequence ID" value="QQB19426.1"/>
    <property type="molecule type" value="Genomic_DNA"/>
</dbReference>
<dbReference type="Pfam" id="PF06097">
    <property type="entry name" value="DUF945"/>
    <property type="match status" value="1"/>
</dbReference>
<proteinExistence type="predicted"/>
<name>A0A7T4A8V5_AERJA</name>
<evidence type="ECO:0000313" key="1">
    <source>
        <dbReference type="EMBL" id="QQB19426.1"/>
    </source>
</evidence>
<dbReference type="RefSeq" id="WP_198493491.1">
    <property type="nucleotide sequence ID" value="NZ_CAWQHF010000012.1"/>
</dbReference>
<dbReference type="PROSITE" id="PS51257">
    <property type="entry name" value="PROKAR_LIPOPROTEIN"/>
    <property type="match status" value="1"/>
</dbReference>
<reference evidence="1 2" key="1">
    <citation type="submission" date="2020-12" db="EMBL/GenBank/DDBJ databases">
        <title>FDA dAtabase for Regulatory Grade micrObial Sequences (FDA-ARGOS): Supporting development and validation of Infectious Disease Dx tests.</title>
        <authorList>
            <person name="Sproer C."/>
            <person name="Gronow S."/>
            <person name="Severitt S."/>
            <person name="Schroder I."/>
            <person name="Tallon L."/>
            <person name="Sadzewicz L."/>
            <person name="Zhao X."/>
            <person name="Boylan J."/>
            <person name="Ott S."/>
            <person name="Bowen H."/>
            <person name="Vavikolanu K."/>
            <person name="Mehta A."/>
            <person name="Aluvathingal J."/>
            <person name="Nadendla S."/>
            <person name="Lowell S."/>
            <person name="Myers T."/>
            <person name="Yan Y."/>
            <person name="Sichtig H."/>
        </authorList>
    </citation>
    <scope>NUCLEOTIDE SEQUENCE [LARGE SCALE GENOMIC DNA]</scope>
    <source>
        <strain evidence="1 2">FDAARGOS_986</strain>
    </source>
</reference>
<dbReference type="InterPro" id="IPR010352">
    <property type="entry name" value="DUF945"/>
</dbReference>
<sequence>MKKIVALAVGAALVGGGLAACWYTGNSFDRIMAEQIAKVENESGLDLQWQPGSSNLFTRDGVLKLVVTPQELAALDSELEGGQPLELEFAVKSRIMPLYIKSHFLLDTKQGSLAPVFTALGMEQWQFGLESVSSLWTRGNSSRFWADEFKVKQGLDEFHFLPLTGEFHGDLEGTGHVAMTWQGMTVHEEQSKMDLVLAEMKGSADLAEISGVWLSPQSEMSLSALTMQLPDGVKVSLQGMTTGTQLKGDNAQTLSSSYRMKLAKLNLENETDSLAVTDSNLELHLNGLDLEGYQGLQAAGGKGVEDTAIQQALDKMLARGATLELADLSARFNGEVAAMKGEVKLASTSLDKLFNGEEGMQALSGQLHASLSDKLGKAVPQLAPMLEQLTAMGYLKADQQKLNAELKLDKGSMTVNDLPL</sequence>
<keyword evidence="2" id="KW-1185">Reference proteome</keyword>
<dbReference type="Proteomes" id="UP000595481">
    <property type="component" value="Chromosome"/>
</dbReference>
<dbReference type="GeneID" id="69553247"/>